<organism evidence="1 2">
    <name type="scientific">Armillaria solidipes</name>
    <dbReference type="NCBI Taxonomy" id="1076256"/>
    <lineage>
        <taxon>Eukaryota</taxon>
        <taxon>Fungi</taxon>
        <taxon>Dikarya</taxon>
        <taxon>Basidiomycota</taxon>
        <taxon>Agaricomycotina</taxon>
        <taxon>Agaricomycetes</taxon>
        <taxon>Agaricomycetidae</taxon>
        <taxon>Agaricales</taxon>
        <taxon>Marasmiineae</taxon>
        <taxon>Physalacriaceae</taxon>
        <taxon>Armillaria</taxon>
    </lineage>
</organism>
<evidence type="ECO:0000313" key="1">
    <source>
        <dbReference type="EMBL" id="PBK68666.1"/>
    </source>
</evidence>
<evidence type="ECO:0000313" key="2">
    <source>
        <dbReference type="Proteomes" id="UP000218334"/>
    </source>
</evidence>
<dbReference type="AlphaFoldDB" id="A0A2H3C047"/>
<dbReference type="EMBL" id="KZ293431">
    <property type="protein sequence ID" value="PBK68666.1"/>
    <property type="molecule type" value="Genomic_DNA"/>
</dbReference>
<accession>A0A2H3C047</accession>
<reference evidence="2" key="1">
    <citation type="journal article" date="2017" name="Nat. Ecol. Evol.">
        <title>Genome expansion and lineage-specific genetic innovations in the forest pathogenic fungi Armillaria.</title>
        <authorList>
            <person name="Sipos G."/>
            <person name="Prasanna A.N."/>
            <person name="Walter M.C."/>
            <person name="O'Connor E."/>
            <person name="Balint B."/>
            <person name="Krizsan K."/>
            <person name="Kiss B."/>
            <person name="Hess J."/>
            <person name="Varga T."/>
            <person name="Slot J."/>
            <person name="Riley R."/>
            <person name="Boka B."/>
            <person name="Rigling D."/>
            <person name="Barry K."/>
            <person name="Lee J."/>
            <person name="Mihaltcheva S."/>
            <person name="LaButti K."/>
            <person name="Lipzen A."/>
            <person name="Waldron R."/>
            <person name="Moloney N.M."/>
            <person name="Sperisen C."/>
            <person name="Kredics L."/>
            <person name="Vagvoelgyi C."/>
            <person name="Patrignani A."/>
            <person name="Fitzpatrick D."/>
            <person name="Nagy I."/>
            <person name="Doyle S."/>
            <person name="Anderson J.B."/>
            <person name="Grigoriev I.V."/>
            <person name="Gueldener U."/>
            <person name="Muensterkoetter M."/>
            <person name="Nagy L.G."/>
        </authorList>
    </citation>
    <scope>NUCLEOTIDE SEQUENCE [LARGE SCALE GENOMIC DNA]</scope>
    <source>
        <strain evidence="2">28-4</strain>
    </source>
</reference>
<sequence length="64" mass="7259">MAESRARARANLRYRSKPQIGRYNNSACRIPVASFRSYLNVPIAEHRKALVRLLTSSHTLAMMG</sequence>
<protein>
    <submittedName>
        <fullName evidence="1">Uncharacterized protein</fullName>
    </submittedName>
</protein>
<gene>
    <name evidence="1" type="ORF">ARMSODRAFT_957694</name>
</gene>
<proteinExistence type="predicted"/>
<keyword evidence="2" id="KW-1185">Reference proteome</keyword>
<dbReference type="Proteomes" id="UP000218334">
    <property type="component" value="Unassembled WGS sequence"/>
</dbReference>
<name>A0A2H3C047_9AGAR</name>